<dbReference type="InterPro" id="IPR015943">
    <property type="entry name" value="WD40/YVTN_repeat-like_dom_sf"/>
</dbReference>
<dbReference type="PANTHER" id="PTHR19871:SF38">
    <property type="entry name" value="PROTEIN QUI-1"/>
    <property type="match status" value="1"/>
</dbReference>
<feature type="repeat" description="WD" evidence="3">
    <location>
        <begin position="1161"/>
        <end position="1202"/>
    </location>
</feature>
<dbReference type="GO" id="GO:0030425">
    <property type="term" value="C:dendrite"/>
    <property type="evidence" value="ECO:0007669"/>
    <property type="project" value="EnsemblMetazoa"/>
</dbReference>
<dbReference type="InParanoid" id="A0A1S0UG91"/>
<dbReference type="GeneID" id="9946464"/>
<dbReference type="CDD" id="cd00200">
    <property type="entry name" value="WD40"/>
    <property type="match status" value="1"/>
</dbReference>
<protein>
    <submittedName>
        <fullName evidence="6">CBR-QUI-1 protein</fullName>
    </submittedName>
</protein>
<gene>
    <name evidence="6" type="ORF">LOAG_18250</name>
</gene>
<evidence type="ECO:0000256" key="2">
    <source>
        <dbReference type="ARBA" id="ARBA00022737"/>
    </source>
</evidence>
<feature type="repeat" description="WD" evidence="3">
    <location>
        <begin position="986"/>
        <end position="1020"/>
    </location>
</feature>
<evidence type="ECO:0000256" key="1">
    <source>
        <dbReference type="ARBA" id="ARBA00022574"/>
    </source>
</evidence>
<dbReference type="PANTHER" id="PTHR19871">
    <property type="entry name" value="BETA TRANSDUCIN-RELATED PROTEIN"/>
    <property type="match status" value="1"/>
</dbReference>
<feature type="repeat" description="WD" evidence="3">
    <location>
        <begin position="819"/>
        <end position="860"/>
    </location>
</feature>
<feature type="domain" description="NWD1/2-like winged helix-turn-helix" evidence="5">
    <location>
        <begin position="433"/>
        <end position="555"/>
    </location>
</feature>
<dbReference type="OMA" id="DSFYWDL"/>
<evidence type="ECO:0000256" key="3">
    <source>
        <dbReference type="PROSITE-ProRule" id="PRU00221"/>
    </source>
</evidence>
<evidence type="ECO:0000256" key="4">
    <source>
        <dbReference type="SAM" id="MobiDB-lite"/>
    </source>
</evidence>
<dbReference type="Pfam" id="PF25469">
    <property type="entry name" value="WHD_NWD1"/>
    <property type="match status" value="1"/>
</dbReference>
<dbReference type="RefSeq" id="XP_020305357.1">
    <property type="nucleotide sequence ID" value="XM_020450914.1"/>
</dbReference>
<dbReference type="InterPro" id="IPR036322">
    <property type="entry name" value="WD40_repeat_dom_sf"/>
</dbReference>
<dbReference type="SUPFAM" id="SSF50978">
    <property type="entry name" value="WD40 repeat-like"/>
    <property type="match status" value="2"/>
</dbReference>
<feature type="repeat" description="WD" evidence="3">
    <location>
        <begin position="1203"/>
        <end position="1244"/>
    </location>
</feature>
<dbReference type="InterPro" id="IPR027417">
    <property type="entry name" value="P-loop_NTPase"/>
</dbReference>
<organism evidence="6">
    <name type="scientific">Loa loa</name>
    <name type="common">Eye worm</name>
    <name type="synonym">Filaria loa</name>
    <dbReference type="NCBI Taxonomy" id="7209"/>
    <lineage>
        <taxon>Eukaryota</taxon>
        <taxon>Metazoa</taxon>
        <taxon>Ecdysozoa</taxon>
        <taxon>Nematoda</taxon>
        <taxon>Chromadorea</taxon>
        <taxon>Rhabditida</taxon>
        <taxon>Spirurina</taxon>
        <taxon>Spiruromorpha</taxon>
        <taxon>Filarioidea</taxon>
        <taxon>Onchocercidae</taxon>
        <taxon>Loa</taxon>
    </lineage>
</organism>
<dbReference type="InterPro" id="IPR001680">
    <property type="entry name" value="WD40_rpt"/>
</dbReference>
<dbReference type="SMART" id="SM00320">
    <property type="entry name" value="WD40"/>
    <property type="match status" value="11"/>
</dbReference>
<dbReference type="InterPro" id="IPR057588">
    <property type="entry name" value="NWD1/2-like_WH"/>
</dbReference>
<dbReference type="Pfam" id="PF00400">
    <property type="entry name" value="WD40"/>
    <property type="match status" value="5"/>
</dbReference>
<keyword evidence="1 3" id="KW-0853">WD repeat</keyword>
<feature type="compositionally biased region" description="Low complexity" evidence="4">
    <location>
        <begin position="1404"/>
        <end position="1416"/>
    </location>
</feature>
<dbReference type="PROSITE" id="PS50082">
    <property type="entry name" value="WD_REPEATS_2"/>
    <property type="match status" value="5"/>
</dbReference>
<dbReference type="GO" id="GO:0043279">
    <property type="term" value="P:response to alkaloid"/>
    <property type="evidence" value="ECO:0007669"/>
    <property type="project" value="EnsemblMetazoa"/>
</dbReference>
<proteinExistence type="predicted"/>
<dbReference type="OrthoDB" id="9990676at2759"/>
<sequence>METFEAVLNVFSKCTSFLMCFLGDQYGKCILPKKISIEKFQIIQAAFSETSNEIELFYRYYKQCEEMESMDYKLLDEPINLADRNMLTSILQQAAISQDDNNQEQQLEVQQQNLFPSAAEQITQIALIEPNKVLFCLRSTAALKETVRLSKASIISLNMESVGRQCTDGRNNNNYIKWFIREVTDHLQNFISSLSMPTKPLNDEYSVAKAENDVHLAFAERQQPKKWLIRENIDKMFDIWINKSKGYFHILGDEISGKTALLCQLYGVLINKGRCVIIRFINLTSASEYAHELWHGICMTLCTLTGQDTEPLIRSFHLSSTLAIFKSLLEKLNRPVFVLIDDANLIKYGQVMSNLDRQFRKCLANLVLICTTNHPITIPFMHHEPILFELPDFTTDDIMEYVKLNIDDNTLNKQQIDEIQKIVKANNNNIIIAQLLLKQITDGTNRSLVGDIDERFCHIENDNGVLFVQIFAQLLIVTPHGLTTLEILDALTASGELNAEIIANSSLSLRLHSVIDKLGCLIVEFVYGNRLVYKWSHLFIINIARRRYLTNQREVIKTHGLIAHLFADVDSTHSICSLLPSPNEIPAFPRPLKLDDGTVNLRKVRNLWYHLLYTGNMDELKGFALCHFEYVEAYIRACGIFQFLSVYEECCMQVLHHDIQVLFQQVIFPSLNTITRDPNQLAAELINRLQYTRATNSQFLNVLVEQAMLWVDRYHDQPLLVPLTCWIPPKKVERILSFTLPEWRSSYTIMQPTYNHQHLLIAGNESTIGLDEATHVLKPHKGRVICSLITSDCKYVITGGSDACANVISVENWEVVKSFKDHTGTVVSLALASNDEFLVTGSGEFVVIVWNLSTGELAVRLPGLMAPVSCMTMTSNDAFVVVACEDETLKVFGTVSGQKLHELSGHDGKIVSMVAAYDDCQLFAGTFAKIYVFDIHSRKLLDILNCINRQPVTSLKITSDNYFLLSACGNRISIWNIQSQRHEISANKEKKTVTDVCMSPDEKSAACSTSDGFVALWDLEICHCIRTMIQQRSVPVFRVKFSINSIFLLSGDAEGQINIWNSSNGKLRRIVNHHSKAIESIFCLSDGERILSVDQSNTVLIWNLFGADETFQADRILAFTGIQAPVFMPPNNTYLIGYFPSNKKELKIWSIEDESVIMKAEIGHNDEITCFNTSSKGTLLVTGSADLSLKLWQTNTGLLMQVLVGHEETVMCCAIADNENIIISGAKDSQIIIWATSTGNSLLSLKTESAITALAFNADGAIILSANSTGWIEAYSVENGVLLSSSNSHSITKKLITSMDYNRILLQHTDSSQLPILCLHNISPNKHIGSNKAKKSSYKNDGKNSSQSSTTMETKNRTSSRTADYNGPYLKSPMQTVRKETAPLQSNLKSSKNLTQNSTVTDQSTSKANSKSSTSSIYCPTKSNLCTIQ</sequence>
<evidence type="ECO:0000259" key="5">
    <source>
        <dbReference type="Pfam" id="PF25469"/>
    </source>
</evidence>
<dbReference type="Gene3D" id="3.40.50.300">
    <property type="entry name" value="P-loop containing nucleotide triphosphate hydrolases"/>
    <property type="match status" value="1"/>
</dbReference>
<dbReference type="InterPro" id="IPR052752">
    <property type="entry name" value="NACHT-WD_repeat"/>
</dbReference>
<dbReference type="Gene3D" id="2.130.10.10">
    <property type="entry name" value="YVTN repeat-like/Quinoprotein amine dehydrogenase"/>
    <property type="match status" value="3"/>
</dbReference>
<dbReference type="GO" id="GO:0043025">
    <property type="term" value="C:neuronal cell body"/>
    <property type="evidence" value="ECO:0007669"/>
    <property type="project" value="EnsemblMetazoa"/>
</dbReference>
<accession>A0A1S0UG91</accession>
<evidence type="ECO:0000313" key="6">
    <source>
        <dbReference type="EMBL" id="EJD74436.1"/>
    </source>
</evidence>
<dbReference type="KEGG" id="loa:LOAG_18250"/>
<dbReference type="PROSITE" id="PS50294">
    <property type="entry name" value="WD_REPEATS_REGION"/>
    <property type="match status" value="3"/>
</dbReference>
<feature type="compositionally biased region" description="Polar residues" evidence="4">
    <location>
        <begin position="1383"/>
        <end position="1403"/>
    </location>
</feature>
<dbReference type="GO" id="GO:0030424">
    <property type="term" value="C:axon"/>
    <property type="evidence" value="ECO:0007669"/>
    <property type="project" value="EnsemblMetazoa"/>
</dbReference>
<name>A0A1S0UG91_LOALO</name>
<dbReference type="CTD" id="9946464"/>
<keyword evidence="2" id="KW-0677">Repeat</keyword>
<dbReference type="FunCoup" id="A0A1S0UG91">
    <property type="interactions" value="42"/>
</dbReference>
<dbReference type="GO" id="GO:0005634">
    <property type="term" value="C:nucleus"/>
    <property type="evidence" value="ECO:0007669"/>
    <property type="project" value="EnsemblMetazoa"/>
</dbReference>
<feature type="repeat" description="WD" evidence="3">
    <location>
        <begin position="1029"/>
        <end position="1070"/>
    </location>
</feature>
<feature type="region of interest" description="Disordered" evidence="4">
    <location>
        <begin position="1328"/>
        <end position="1417"/>
    </location>
</feature>
<dbReference type="EMBL" id="JH712303">
    <property type="protein sequence ID" value="EJD74436.1"/>
    <property type="molecule type" value="Genomic_DNA"/>
</dbReference>
<feature type="compositionally biased region" description="Polar residues" evidence="4">
    <location>
        <begin position="1343"/>
        <end position="1363"/>
    </location>
</feature>
<reference evidence="6" key="1">
    <citation type="submission" date="2012-04" db="EMBL/GenBank/DDBJ databases">
        <title>The Genome Sequence of Loa loa.</title>
        <authorList>
            <consortium name="The Broad Institute Genome Sequencing Platform"/>
            <consortium name="Broad Institute Genome Sequencing Center for Infectious Disease"/>
            <person name="Nutman T.B."/>
            <person name="Fink D.L."/>
            <person name="Russ C."/>
            <person name="Young S."/>
            <person name="Zeng Q."/>
            <person name="Gargeya S."/>
            <person name="Alvarado L."/>
            <person name="Berlin A."/>
            <person name="Chapman S.B."/>
            <person name="Chen Z."/>
            <person name="Freedman E."/>
            <person name="Gellesch M."/>
            <person name="Goldberg J."/>
            <person name="Griggs A."/>
            <person name="Gujja S."/>
            <person name="Heilman E.R."/>
            <person name="Heiman D."/>
            <person name="Howarth C."/>
            <person name="Mehta T."/>
            <person name="Neiman D."/>
            <person name="Pearson M."/>
            <person name="Roberts A."/>
            <person name="Saif S."/>
            <person name="Shea T."/>
            <person name="Shenoy N."/>
            <person name="Sisk P."/>
            <person name="Stolte C."/>
            <person name="Sykes S."/>
            <person name="White J."/>
            <person name="Yandava C."/>
            <person name="Haas B."/>
            <person name="Henn M.R."/>
            <person name="Nusbaum C."/>
            <person name="Birren B."/>
        </authorList>
    </citation>
    <scope>NUCLEOTIDE SEQUENCE [LARGE SCALE GENOMIC DNA]</scope>
</reference>
<dbReference type="SUPFAM" id="SSF52540">
    <property type="entry name" value="P-loop containing nucleoside triphosphate hydrolases"/>
    <property type="match status" value="1"/>
</dbReference>